<accession>A0A2I0HI23</accession>
<comment type="caution">
    <text evidence="2">The sequence shown here is derived from an EMBL/GenBank/DDBJ whole genome shotgun (WGS) entry which is preliminary data.</text>
</comment>
<feature type="region of interest" description="Disordered" evidence="1">
    <location>
        <begin position="1"/>
        <end position="30"/>
    </location>
</feature>
<reference evidence="2 3" key="1">
    <citation type="submission" date="2017-11" db="EMBL/GenBank/DDBJ databases">
        <title>De-novo sequencing of pomegranate (Punica granatum L.) genome.</title>
        <authorList>
            <person name="Akparov Z."/>
            <person name="Amiraslanov A."/>
            <person name="Hajiyeva S."/>
            <person name="Abbasov M."/>
            <person name="Kaur K."/>
            <person name="Hamwieh A."/>
            <person name="Solovyev V."/>
            <person name="Salamov A."/>
            <person name="Braich B."/>
            <person name="Kosarev P."/>
            <person name="Mahmoud A."/>
            <person name="Hajiyev E."/>
            <person name="Babayeva S."/>
            <person name="Izzatullayeva V."/>
            <person name="Mammadov A."/>
            <person name="Mammadov A."/>
            <person name="Sharifova S."/>
            <person name="Ojaghi J."/>
            <person name="Eynullazada K."/>
            <person name="Bayramov B."/>
            <person name="Abdulazimova A."/>
            <person name="Shahmuradov I."/>
        </authorList>
    </citation>
    <scope>NUCLEOTIDE SEQUENCE [LARGE SCALE GENOMIC DNA]</scope>
    <source>
        <strain evidence="3">cv. AG2017</strain>
        <tissue evidence="2">Leaf</tissue>
    </source>
</reference>
<sequence length="73" mass="7811">GPGRDGLRSGRTDWAELGRENSDGSRSNRAAAGRIGPRLVGWWTRTGLSRGDLDWAAGLLDRIATCAGPYGRN</sequence>
<evidence type="ECO:0000313" key="2">
    <source>
        <dbReference type="EMBL" id="PKI31367.1"/>
    </source>
</evidence>
<feature type="non-terminal residue" evidence="2">
    <location>
        <position position="1"/>
    </location>
</feature>
<dbReference type="Proteomes" id="UP000233551">
    <property type="component" value="Unassembled WGS sequence"/>
</dbReference>
<organism evidence="2 3">
    <name type="scientific">Punica granatum</name>
    <name type="common">Pomegranate</name>
    <dbReference type="NCBI Taxonomy" id="22663"/>
    <lineage>
        <taxon>Eukaryota</taxon>
        <taxon>Viridiplantae</taxon>
        <taxon>Streptophyta</taxon>
        <taxon>Embryophyta</taxon>
        <taxon>Tracheophyta</taxon>
        <taxon>Spermatophyta</taxon>
        <taxon>Magnoliopsida</taxon>
        <taxon>eudicotyledons</taxon>
        <taxon>Gunneridae</taxon>
        <taxon>Pentapetalae</taxon>
        <taxon>rosids</taxon>
        <taxon>malvids</taxon>
        <taxon>Myrtales</taxon>
        <taxon>Lythraceae</taxon>
        <taxon>Punica</taxon>
    </lineage>
</organism>
<keyword evidence="3" id="KW-1185">Reference proteome</keyword>
<name>A0A2I0HI23_PUNGR</name>
<feature type="compositionally biased region" description="Basic and acidic residues" evidence="1">
    <location>
        <begin position="1"/>
        <end position="23"/>
    </location>
</feature>
<evidence type="ECO:0000256" key="1">
    <source>
        <dbReference type="SAM" id="MobiDB-lite"/>
    </source>
</evidence>
<gene>
    <name evidence="2" type="ORF">CRG98_048242</name>
</gene>
<proteinExistence type="predicted"/>
<evidence type="ECO:0000313" key="3">
    <source>
        <dbReference type="Proteomes" id="UP000233551"/>
    </source>
</evidence>
<dbReference type="EMBL" id="PGOL01008959">
    <property type="protein sequence ID" value="PKI31367.1"/>
    <property type="molecule type" value="Genomic_DNA"/>
</dbReference>
<protein>
    <submittedName>
        <fullName evidence="2">Uncharacterized protein</fullName>
    </submittedName>
</protein>
<dbReference type="AlphaFoldDB" id="A0A2I0HI23"/>